<dbReference type="GO" id="GO:0006777">
    <property type="term" value="P:Mo-molybdopterin cofactor biosynthetic process"/>
    <property type="evidence" value="ECO:0007669"/>
    <property type="project" value="UniProtKB-UniRule"/>
</dbReference>
<evidence type="ECO:0000256" key="1">
    <source>
        <dbReference type="ARBA" id="ARBA00022490"/>
    </source>
</evidence>
<dbReference type="Proteomes" id="UP001187531">
    <property type="component" value="Unassembled WGS sequence"/>
</dbReference>
<feature type="binding site" evidence="4">
    <location>
        <begin position="100"/>
        <end position="101"/>
    </location>
    <ligand>
        <name>substrate</name>
    </ligand>
</feature>
<sequence length="148" mass="16927">MNSILLTHEKLDIAKIERSVTDSGTGATSIFIGTTRDHFHNRKVKKLSYEAYESMAVKEIEKLCSDTRKMWNIINIAVHHRLGDVPVKEVSVVIAASSAHRKESLAAINYLIDNLKAKVPIWKKEIYEDGYSEWKANCDCNWMPKNHK</sequence>
<comment type="pathway">
    <text evidence="4">Cofactor biosynthesis; molybdopterin biosynthesis.</text>
</comment>
<dbReference type="SUPFAM" id="SSF54690">
    <property type="entry name" value="Molybdopterin synthase subunit MoaE"/>
    <property type="match status" value="1"/>
</dbReference>
<keyword evidence="3 4" id="KW-0501">Molybdenum cofactor biosynthesis</keyword>
<accession>A0AA88KZY6</accession>
<gene>
    <name evidence="5" type="ORF">QYM36_015442</name>
</gene>
<organism evidence="5 6">
    <name type="scientific">Artemia franciscana</name>
    <name type="common">Brine shrimp</name>
    <name type="synonym">Artemia sanfranciscana</name>
    <dbReference type="NCBI Taxonomy" id="6661"/>
    <lineage>
        <taxon>Eukaryota</taxon>
        <taxon>Metazoa</taxon>
        <taxon>Ecdysozoa</taxon>
        <taxon>Arthropoda</taxon>
        <taxon>Crustacea</taxon>
        <taxon>Branchiopoda</taxon>
        <taxon>Anostraca</taxon>
        <taxon>Artemiidae</taxon>
        <taxon>Artemia</taxon>
    </lineage>
</organism>
<dbReference type="InterPro" id="IPR028888">
    <property type="entry name" value="MOCS2B_euk"/>
</dbReference>
<dbReference type="Gene3D" id="3.90.1170.40">
    <property type="entry name" value="Molybdopterin biosynthesis MoaE subunit"/>
    <property type="match status" value="1"/>
</dbReference>
<reference evidence="5" key="1">
    <citation type="submission" date="2023-07" db="EMBL/GenBank/DDBJ databases">
        <title>Chromosome-level genome assembly of Artemia franciscana.</title>
        <authorList>
            <person name="Jo E."/>
        </authorList>
    </citation>
    <scope>NUCLEOTIDE SEQUENCE</scope>
    <source>
        <tissue evidence="5">Whole body</tissue>
    </source>
</reference>
<dbReference type="FunFam" id="3.90.1170.40:FF:000002">
    <property type="entry name" value="Molybdopterin synthase catalytic subunit"/>
    <property type="match status" value="1"/>
</dbReference>
<keyword evidence="2 4" id="KW-0808">Transferase</keyword>
<evidence type="ECO:0000256" key="4">
    <source>
        <dbReference type="HAMAP-Rule" id="MF_03052"/>
    </source>
</evidence>
<dbReference type="InterPro" id="IPR003448">
    <property type="entry name" value="Mopterin_biosynth_MoaE"/>
</dbReference>
<comment type="subunit">
    <text evidence="4">Heterotetramer; composed of 2 small (MOCS2A) and 2 large (MOCS2B) subunits.</text>
</comment>
<evidence type="ECO:0000313" key="5">
    <source>
        <dbReference type="EMBL" id="KAK2707741.1"/>
    </source>
</evidence>
<comment type="catalytic activity">
    <reaction evidence="4">
        <text>2 [molybdopterin-synthase sulfur-carrier protein]-C-terminal-Gly-aminoethanethioate + cyclic pyranopterin phosphate + H2O = molybdopterin + 2 [molybdopterin-synthase sulfur-carrier protein]-C-terminal Gly-Gly + 2 H(+)</text>
        <dbReference type="Rhea" id="RHEA:26333"/>
        <dbReference type="Rhea" id="RHEA-COMP:12202"/>
        <dbReference type="Rhea" id="RHEA-COMP:19907"/>
        <dbReference type="ChEBI" id="CHEBI:15377"/>
        <dbReference type="ChEBI" id="CHEBI:15378"/>
        <dbReference type="ChEBI" id="CHEBI:58698"/>
        <dbReference type="ChEBI" id="CHEBI:59648"/>
        <dbReference type="ChEBI" id="CHEBI:90778"/>
        <dbReference type="ChEBI" id="CHEBI:232372"/>
        <dbReference type="EC" id="2.8.1.12"/>
    </reaction>
</comment>
<protein>
    <recommendedName>
        <fullName evidence="4">Molybdopterin synthase catalytic subunit</fullName>
        <ecNumber evidence="4">2.8.1.12</ecNumber>
    </recommendedName>
    <alternativeName>
        <fullName evidence="4">Molybdenum cofactor synthesis protein 2 large subunit</fullName>
    </alternativeName>
    <alternativeName>
        <fullName evidence="4">Molybdenum cofactor synthesis protein 2B</fullName>
        <shortName evidence="4">MOCS2B</shortName>
    </alternativeName>
</protein>
<dbReference type="PANTHER" id="PTHR23404">
    <property type="entry name" value="MOLYBDOPTERIN SYNTHASE RELATED"/>
    <property type="match status" value="1"/>
</dbReference>
<comment type="caution">
    <text evidence="5">The sequence shown here is derived from an EMBL/GenBank/DDBJ whole genome shotgun (WGS) entry which is preliminary data.</text>
</comment>
<evidence type="ECO:0000256" key="3">
    <source>
        <dbReference type="ARBA" id="ARBA00023150"/>
    </source>
</evidence>
<evidence type="ECO:0000313" key="6">
    <source>
        <dbReference type="Proteomes" id="UP001187531"/>
    </source>
</evidence>
<keyword evidence="6" id="KW-1185">Reference proteome</keyword>
<comment type="similarity">
    <text evidence="4">Belongs to the MoaE family. MOCS2B subfamily.</text>
</comment>
<dbReference type="AlphaFoldDB" id="A0AA88KZY6"/>
<dbReference type="EC" id="2.8.1.12" evidence="4"/>
<dbReference type="EMBL" id="JAVRJZ010000019">
    <property type="protein sequence ID" value="KAK2707741.1"/>
    <property type="molecule type" value="Genomic_DNA"/>
</dbReference>
<name>A0AA88KZY6_ARTSF</name>
<evidence type="ECO:0000256" key="2">
    <source>
        <dbReference type="ARBA" id="ARBA00022679"/>
    </source>
</evidence>
<dbReference type="CDD" id="cd00756">
    <property type="entry name" value="MoaE"/>
    <property type="match status" value="1"/>
</dbReference>
<dbReference type="GO" id="GO:1990140">
    <property type="term" value="C:molybdopterin synthase complex"/>
    <property type="evidence" value="ECO:0007669"/>
    <property type="project" value="UniProtKB-UniRule"/>
</dbReference>
<dbReference type="HAMAP" id="MF_03052">
    <property type="entry name" value="MOC2B"/>
    <property type="match status" value="1"/>
</dbReference>
<comment type="function">
    <text evidence="4">Catalytic subunit of the molybdopterin synthase complex, a complex that catalyzes the conversion of precursor Z into molybdopterin. Acts by mediating the incorporation of 2 sulfur atoms from thiocarboxylated MOCS2A into precursor Z to generate a dithiolene group.</text>
</comment>
<feature type="binding site" evidence="4">
    <location>
        <begin position="123"/>
        <end position="125"/>
    </location>
    <ligand>
        <name>substrate</name>
    </ligand>
</feature>
<keyword evidence="1 4" id="KW-0963">Cytoplasm</keyword>
<dbReference type="Pfam" id="PF02391">
    <property type="entry name" value="MoaE"/>
    <property type="match status" value="1"/>
</dbReference>
<dbReference type="InterPro" id="IPR036563">
    <property type="entry name" value="MoaE_sf"/>
</dbReference>
<dbReference type="GO" id="GO:0030366">
    <property type="term" value="F:molybdopterin synthase activity"/>
    <property type="evidence" value="ECO:0007669"/>
    <property type="project" value="UniProtKB-UniRule"/>
</dbReference>
<proteinExistence type="inferred from homology"/>
<comment type="subcellular location">
    <subcellularLocation>
        <location evidence="4">Cytoplasm</location>
    </subcellularLocation>
</comment>
<feature type="binding site" evidence="4">
    <location>
        <position position="116"/>
    </location>
    <ligand>
        <name>substrate</name>
    </ligand>
</feature>